<evidence type="ECO:0000259" key="4">
    <source>
        <dbReference type="Pfam" id="PF04698"/>
    </source>
</evidence>
<accession>A0A673L2X8</accession>
<dbReference type="PANTHER" id="PTHR14555">
    <property type="entry name" value="MYELIN-ASSOCIATED OLIGODENDROCYTIC BASIC PROTEIN MOBP -RELATED"/>
    <property type="match status" value="1"/>
</dbReference>
<dbReference type="Proteomes" id="UP000472270">
    <property type="component" value="Unassembled WGS sequence"/>
</dbReference>
<evidence type="ECO:0000313" key="6">
    <source>
        <dbReference type="Proteomes" id="UP000472270"/>
    </source>
</evidence>
<feature type="domain" description="Rab effector MyRIP/Melanophilin" evidence="4">
    <location>
        <begin position="2"/>
        <end position="209"/>
    </location>
</feature>
<evidence type="ECO:0000256" key="2">
    <source>
        <dbReference type="ARBA" id="ARBA00022833"/>
    </source>
</evidence>
<dbReference type="InterPro" id="IPR051745">
    <property type="entry name" value="Intracell_Transport_Effector"/>
</dbReference>
<dbReference type="InterPro" id="IPR006788">
    <property type="entry name" value="Myrip/Melanophilin"/>
</dbReference>
<dbReference type="GO" id="GO:0030864">
    <property type="term" value="C:cortical actin cytoskeleton"/>
    <property type="evidence" value="ECO:0007669"/>
    <property type="project" value="TreeGrafter"/>
</dbReference>
<feature type="domain" description="Rab effector MyRIP/Melanophilin" evidence="4">
    <location>
        <begin position="501"/>
        <end position="730"/>
    </location>
</feature>
<dbReference type="Ensembl" id="ENSSRHT00000075303.1">
    <property type="protein sequence ID" value="ENSSRHP00000073304.1"/>
    <property type="gene ID" value="ENSSRHG00000036468.1"/>
</dbReference>
<dbReference type="GO" id="GO:0017022">
    <property type="term" value="F:myosin binding"/>
    <property type="evidence" value="ECO:0007669"/>
    <property type="project" value="TreeGrafter"/>
</dbReference>
<feature type="region of interest" description="Disordered" evidence="3">
    <location>
        <begin position="131"/>
        <end position="193"/>
    </location>
</feature>
<keyword evidence="6" id="KW-1185">Reference proteome</keyword>
<sequence>MSSVLQSPDGNWIAYQSNLLSRPGLLTKRKSLVYSVLERESGVVSAYDEMGSETEPEANGVWGAALEEFRRKMSANKQLGYPESYGHQATLPLNAQAQHLTAHTLNADAENSSGQDGPPPLSQKTVLPFLKRKVPLEHRRPSSARRSNVMDINFNPGGAESSEDGLEDSSVKRSRRRRKNKREEAEWKGQSDSNSHLLDALMKKRYVKQDSALHGTSDTSDTATPDILSSGAVTPDPFGLGLNSPSYYNHGALGVVGSLDQELTSKLKELTSQVREMQLSSTEDELDRLEYQMGNEENKTNAKVGDKVMGDASLKIEADAKEISDEIESTNQVRSTEILKDGLTSILRELTSQVSETLLSSTEDELDRSEYQTETKGINRSIRTELLVVNDRTDGTKMIQYDEKTQNHAEKSEENRSEKRQKDTVAKQDICKQKDTGETQMSEEMSSASQKQTLAETDTQNEIARERIEETKHEQEVQTEEKKAEIKDCGNAVEGQQSRAENTNSKDTEETEDKQCSKSSEEKVQEKDSNSRGDLIEKREEQRYPTTQHSAPYGQEEYLSPEEIYKKYSATSLRSITTEVLKVLNATEDLIHGSVVDGQGQSDHSDLSVIPPAEARRLDEQLSGLEENVYVAAGTVYGLEAELGDLEECARSISGSTTESELSHLEDQVASAAAQVQQSELQVLDISSRIAALKNAGLNVTPQTQFTKTQTISSSRKLRRRLPAPPKQDKEA</sequence>
<feature type="region of interest" description="Disordered" evidence="3">
    <location>
        <begin position="704"/>
        <end position="732"/>
    </location>
</feature>
<keyword evidence="2" id="KW-0862">Zinc</keyword>
<feature type="compositionally biased region" description="Basic and acidic residues" evidence="3">
    <location>
        <begin position="463"/>
        <end position="488"/>
    </location>
</feature>
<dbReference type="GO" id="GO:0008270">
    <property type="term" value="F:zinc ion binding"/>
    <property type="evidence" value="ECO:0007669"/>
    <property type="project" value="UniProtKB-KW"/>
</dbReference>
<keyword evidence="1" id="KW-0863">Zinc-finger</keyword>
<feature type="region of interest" description="Disordered" evidence="3">
    <location>
        <begin position="211"/>
        <end position="230"/>
    </location>
</feature>
<dbReference type="Pfam" id="PF04698">
    <property type="entry name" value="Rab_eff_C"/>
    <property type="match status" value="2"/>
</dbReference>
<evidence type="ECO:0000256" key="3">
    <source>
        <dbReference type="SAM" id="MobiDB-lite"/>
    </source>
</evidence>
<dbReference type="GO" id="GO:0003779">
    <property type="term" value="F:actin binding"/>
    <property type="evidence" value="ECO:0007669"/>
    <property type="project" value="TreeGrafter"/>
</dbReference>
<reference evidence="5" key="1">
    <citation type="submission" date="2025-08" db="UniProtKB">
        <authorList>
            <consortium name="Ensembl"/>
        </authorList>
    </citation>
    <scope>IDENTIFICATION</scope>
</reference>
<evidence type="ECO:0000256" key="1">
    <source>
        <dbReference type="ARBA" id="ARBA00022771"/>
    </source>
</evidence>
<reference evidence="5" key="2">
    <citation type="submission" date="2025-09" db="UniProtKB">
        <authorList>
            <consortium name="Ensembl"/>
        </authorList>
    </citation>
    <scope>IDENTIFICATION</scope>
</reference>
<feature type="compositionally biased region" description="Basic and acidic residues" evidence="3">
    <location>
        <begin position="401"/>
        <end position="437"/>
    </location>
</feature>
<feature type="compositionally biased region" description="Polar residues" evidence="3">
    <location>
        <begin position="438"/>
        <end position="462"/>
    </location>
</feature>
<evidence type="ECO:0000313" key="5">
    <source>
        <dbReference type="Ensembl" id="ENSSRHP00000073304.1"/>
    </source>
</evidence>
<name>A0A673L2X8_9TELE</name>
<feature type="region of interest" description="Disordered" evidence="3">
    <location>
        <begin position="401"/>
        <end position="560"/>
    </location>
</feature>
<keyword evidence="1" id="KW-0479">Metal-binding</keyword>
<feature type="compositionally biased region" description="Polar residues" evidence="3">
    <location>
        <begin position="494"/>
        <end position="503"/>
    </location>
</feature>
<dbReference type="PANTHER" id="PTHR14555:SF6">
    <property type="entry name" value="RAB EFFECTOR MYRIP"/>
    <property type="match status" value="1"/>
</dbReference>
<feature type="compositionally biased region" description="Polar residues" evidence="3">
    <location>
        <begin position="214"/>
        <end position="223"/>
    </location>
</feature>
<proteinExistence type="predicted"/>
<protein>
    <submittedName>
        <fullName evidence="5">Si:ch211-106h4.9</fullName>
    </submittedName>
</protein>
<feature type="compositionally biased region" description="Basic and acidic residues" evidence="3">
    <location>
        <begin position="504"/>
        <end position="543"/>
    </location>
</feature>
<dbReference type="AlphaFoldDB" id="A0A673L2X8"/>
<organism evidence="5 6">
    <name type="scientific">Sinocyclocheilus rhinocerous</name>
    <dbReference type="NCBI Taxonomy" id="307959"/>
    <lineage>
        <taxon>Eukaryota</taxon>
        <taxon>Metazoa</taxon>
        <taxon>Chordata</taxon>
        <taxon>Craniata</taxon>
        <taxon>Vertebrata</taxon>
        <taxon>Euteleostomi</taxon>
        <taxon>Actinopterygii</taxon>
        <taxon>Neopterygii</taxon>
        <taxon>Teleostei</taxon>
        <taxon>Ostariophysi</taxon>
        <taxon>Cypriniformes</taxon>
        <taxon>Cyprinidae</taxon>
        <taxon>Cyprininae</taxon>
        <taxon>Sinocyclocheilus</taxon>
    </lineage>
</organism>